<organism evidence="1 2">
    <name type="scientific">Lachnospira multipara</name>
    <dbReference type="NCBI Taxonomy" id="28051"/>
    <lineage>
        <taxon>Bacteria</taxon>
        <taxon>Bacillati</taxon>
        <taxon>Bacillota</taxon>
        <taxon>Clostridia</taxon>
        <taxon>Lachnospirales</taxon>
        <taxon>Lachnospiraceae</taxon>
        <taxon>Lachnospira</taxon>
    </lineage>
</organism>
<gene>
    <name evidence="1" type="ORF">SAMN05216537_11224</name>
</gene>
<evidence type="ECO:0000313" key="1">
    <source>
        <dbReference type="EMBL" id="SEF89339.1"/>
    </source>
</evidence>
<name>A0A1H5VPW8_9FIRM</name>
<protein>
    <recommendedName>
        <fullName evidence="3">Rpn family recombination-promoting nuclease/putative transposase</fullName>
    </recommendedName>
</protein>
<dbReference type="EMBL" id="FNUL01000012">
    <property type="protein sequence ID" value="SEF89339.1"/>
    <property type="molecule type" value="Genomic_DNA"/>
</dbReference>
<evidence type="ECO:0000313" key="2">
    <source>
        <dbReference type="Proteomes" id="UP000236726"/>
    </source>
</evidence>
<dbReference type="NCBIfam" id="TIGR01784">
    <property type="entry name" value="T_den_put_tspse"/>
    <property type="match status" value="1"/>
</dbReference>
<dbReference type="InterPro" id="IPR010106">
    <property type="entry name" value="RpnA"/>
</dbReference>
<evidence type="ECO:0008006" key="3">
    <source>
        <dbReference type="Google" id="ProtNLM"/>
    </source>
</evidence>
<dbReference type="AlphaFoldDB" id="A0A1H5VPW8"/>
<keyword evidence="2" id="KW-1185">Reference proteome</keyword>
<dbReference type="Proteomes" id="UP000236726">
    <property type="component" value="Unassembled WGS sequence"/>
</dbReference>
<dbReference type="Pfam" id="PF12784">
    <property type="entry name" value="PDDEXK_2"/>
    <property type="match status" value="1"/>
</dbReference>
<dbReference type="RefSeq" id="WP_103953090.1">
    <property type="nucleotide sequence ID" value="NZ_FNUL01000012.1"/>
</dbReference>
<accession>A0A1H5VPW8</accession>
<dbReference type="PANTHER" id="PTHR41317:SF1">
    <property type="entry name" value="PD-(D_E)XK NUCLEASE FAMILY TRANSPOSASE"/>
    <property type="match status" value="1"/>
</dbReference>
<sequence>MKQFNDLTLTDDFMFSKVMRKKDICKEFLELILNKKIEKIEYIEAEKTLNIDYDKRGVRLDVYLQDETTVYNIEMQTSNFANIPKRSRFYQSVMDVSSLDKAQNFDDLKESYVIFVCTKDLFGYNEPIYEFVTYNKKHDIIYGDEVHKVIVNTNAEISNETKLGKFINYLKTNEVSDDFTSSIDDTINEIKLDSEMRGEYMVLEAKMMDARREGHEEGREEGLEEGLELGRAEGFITAYVNQIRAITEREGVSIDEAMIKLYIPEEYWDKIKKGLLNE</sequence>
<reference evidence="1 2" key="1">
    <citation type="submission" date="2016-10" db="EMBL/GenBank/DDBJ databases">
        <authorList>
            <person name="de Groot N.N."/>
        </authorList>
    </citation>
    <scope>NUCLEOTIDE SEQUENCE [LARGE SCALE GENOMIC DNA]</scope>
    <source>
        <strain evidence="1 2">D15d</strain>
    </source>
</reference>
<dbReference type="PANTHER" id="PTHR41317">
    <property type="entry name" value="PD-(D_E)XK NUCLEASE FAMILY TRANSPOSASE"/>
    <property type="match status" value="1"/>
</dbReference>
<proteinExistence type="predicted"/>